<gene>
    <name evidence="3" type="ORF">BCF44_112319</name>
</gene>
<evidence type="ECO:0000256" key="2">
    <source>
        <dbReference type="SAM" id="Phobius"/>
    </source>
</evidence>
<dbReference type="EMBL" id="QUNO01000012">
    <property type="protein sequence ID" value="REH41235.1"/>
    <property type="molecule type" value="Genomic_DNA"/>
</dbReference>
<organism evidence="3 4">
    <name type="scientific">Kutzneria buriramensis</name>
    <dbReference type="NCBI Taxonomy" id="1045776"/>
    <lineage>
        <taxon>Bacteria</taxon>
        <taxon>Bacillati</taxon>
        <taxon>Actinomycetota</taxon>
        <taxon>Actinomycetes</taxon>
        <taxon>Pseudonocardiales</taxon>
        <taxon>Pseudonocardiaceae</taxon>
        <taxon>Kutzneria</taxon>
    </lineage>
</organism>
<keyword evidence="2" id="KW-0812">Transmembrane</keyword>
<dbReference type="GO" id="GO:0046872">
    <property type="term" value="F:metal ion binding"/>
    <property type="evidence" value="ECO:0007669"/>
    <property type="project" value="InterPro"/>
</dbReference>
<feature type="transmembrane region" description="Helical" evidence="2">
    <location>
        <begin position="533"/>
        <end position="554"/>
    </location>
</feature>
<evidence type="ECO:0000313" key="4">
    <source>
        <dbReference type="Proteomes" id="UP000256269"/>
    </source>
</evidence>
<keyword evidence="2" id="KW-0472">Membrane</keyword>
<feature type="region of interest" description="Disordered" evidence="1">
    <location>
        <begin position="466"/>
        <end position="490"/>
    </location>
</feature>
<feature type="transmembrane region" description="Helical" evidence="2">
    <location>
        <begin position="500"/>
        <end position="521"/>
    </location>
</feature>
<sequence>MIKETEISGIRTLIAPGNGPLAAGLVFRVGCADEPLSRRGLTHLVEHLALHRHGLIEHDANAATGITTTHFYTSGSEQAVVSYLTSVCDSLRDLPLERMAAEKTILRTEQANRPHDPLLVWRYGAVGFGAAGYPEWGLELITDDDVREWAATRFTRENAVLWIAGDVPAGLELTLPSGAAHPVPAITSTLPSTPAYFAEGSGKIMLSAIVERSARASLFSMVLERALFRALRTEDGNSYAVAAAYVPRDDEFATITALADALPEKQDAVLGGLLDVLTALRLGRVDADELETLRDKAETYLQRPEAVAAMLFTEAVDILYGRPRRALADFSAELAAVTVEDLREVAVQAMDTMLLQVPRGERADWAGFAEAPMWSEQATTGGEFPSLQKKDFKLILGYEGVSMVSPHGVLTVLYAECVLMQCWPDGARRLIGADGVSVSIEPNVYDVPADTIAGIDELVPDERKAWQPARSPDRIPQRPVPPPPAPAAVPRTPVVRRSRMILLAFGALAVLCLLLAAGSLVDMLTNPDIESTRLWWLTLVFIWIGGYFLIRVVVGLRSLRGPRRKP</sequence>
<protein>
    <submittedName>
        <fullName evidence="3">Putative Zn-dependent peptidase</fullName>
    </submittedName>
</protein>
<dbReference type="SUPFAM" id="SSF63411">
    <property type="entry name" value="LuxS/MPP-like metallohydrolase"/>
    <property type="match status" value="2"/>
</dbReference>
<dbReference type="RefSeq" id="WP_116178392.1">
    <property type="nucleotide sequence ID" value="NZ_CP144375.1"/>
</dbReference>
<comment type="caution">
    <text evidence="3">The sequence shown here is derived from an EMBL/GenBank/DDBJ whole genome shotgun (WGS) entry which is preliminary data.</text>
</comment>
<dbReference type="OrthoDB" id="3798591at2"/>
<dbReference type="InterPro" id="IPR011249">
    <property type="entry name" value="Metalloenz_LuxS/M16"/>
</dbReference>
<feature type="compositionally biased region" description="Basic and acidic residues" evidence="1">
    <location>
        <begin position="466"/>
        <end position="476"/>
    </location>
</feature>
<name>A0A3E0HB22_9PSEU</name>
<keyword evidence="2" id="KW-1133">Transmembrane helix</keyword>
<accession>A0A3E0HB22</accession>
<keyword evidence="4" id="KW-1185">Reference proteome</keyword>
<proteinExistence type="predicted"/>
<feature type="compositionally biased region" description="Pro residues" evidence="1">
    <location>
        <begin position="478"/>
        <end position="487"/>
    </location>
</feature>
<dbReference type="Gene3D" id="3.30.830.10">
    <property type="entry name" value="Metalloenzyme, LuxS/M16 peptidase-like"/>
    <property type="match status" value="2"/>
</dbReference>
<dbReference type="Proteomes" id="UP000256269">
    <property type="component" value="Unassembled WGS sequence"/>
</dbReference>
<reference evidence="3 4" key="1">
    <citation type="submission" date="2018-08" db="EMBL/GenBank/DDBJ databases">
        <title>Genomic Encyclopedia of Archaeal and Bacterial Type Strains, Phase II (KMG-II): from individual species to whole genera.</title>
        <authorList>
            <person name="Goeker M."/>
        </authorList>
    </citation>
    <scope>NUCLEOTIDE SEQUENCE [LARGE SCALE GENOMIC DNA]</scope>
    <source>
        <strain evidence="3 4">DSM 45791</strain>
    </source>
</reference>
<evidence type="ECO:0000313" key="3">
    <source>
        <dbReference type="EMBL" id="REH41235.1"/>
    </source>
</evidence>
<dbReference type="AlphaFoldDB" id="A0A3E0HB22"/>
<evidence type="ECO:0000256" key="1">
    <source>
        <dbReference type="SAM" id="MobiDB-lite"/>
    </source>
</evidence>